<evidence type="ECO:0000259" key="1">
    <source>
        <dbReference type="Pfam" id="PF00534"/>
    </source>
</evidence>
<dbReference type="Pfam" id="PF00534">
    <property type="entry name" value="Glycos_transf_1"/>
    <property type="match status" value="1"/>
</dbReference>
<organism evidence="2 3">
    <name type="scientific">Ginsengibacter hankyongi</name>
    <dbReference type="NCBI Taxonomy" id="2607284"/>
    <lineage>
        <taxon>Bacteria</taxon>
        <taxon>Pseudomonadati</taxon>
        <taxon>Bacteroidota</taxon>
        <taxon>Chitinophagia</taxon>
        <taxon>Chitinophagales</taxon>
        <taxon>Chitinophagaceae</taxon>
        <taxon>Ginsengibacter</taxon>
    </lineage>
</organism>
<keyword evidence="3" id="KW-1185">Reference proteome</keyword>
<feature type="domain" description="Glycosyl transferase family 1" evidence="1">
    <location>
        <begin position="214"/>
        <end position="376"/>
    </location>
</feature>
<proteinExistence type="predicted"/>
<protein>
    <submittedName>
        <fullName evidence="2">Glycosyltransferase family 4 protein</fullName>
    </submittedName>
</protein>
<dbReference type="InterPro" id="IPR001296">
    <property type="entry name" value="Glyco_trans_1"/>
</dbReference>
<dbReference type="AlphaFoldDB" id="A0A5J5IBM6"/>
<reference evidence="2 3" key="1">
    <citation type="submission" date="2019-09" db="EMBL/GenBank/DDBJ databases">
        <title>Draft genome sequence of Ginsengibacter sp. BR5-29.</title>
        <authorList>
            <person name="Im W.-T."/>
        </authorList>
    </citation>
    <scope>NUCLEOTIDE SEQUENCE [LARGE SCALE GENOMIC DNA]</scope>
    <source>
        <strain evidence="2 3">BR5-29</strain>
    </source>
</reference>
<name>A0A5J5IBM6_9BACT</name>
<dbReference type="Proteomes" id="UP000326903">
    <property type="component" value="Unassembled WGS sequence"/>
</dbReference>
<dbReference type="EMBL" id="VYQF01000013">
    <property type="protein sequence ID" value="KAA9034600.1"/>
    <property type="molecule type" value="Genomic_DNA"/>
</dbReference>
<evidence type="ECO:0000313" key="2">
    <source>
        <dbReference type="EMBL" id="KAA9034600.1"/>
    </source>
</evidence>
<keyword evidence="2" id="KW-0808">Transferase</keyword>
<comment type="caution">
    <text evidence="2">The sequence shown here is derived from an EMBL/GenBank/DDBJ whole genome shotgun (WGS) entry which is preliminary data.</text>
</comment>
<evidence type="ECO:0000313" key="3">
    <source>
        <dbReference type="Proteomes" id="UP000326903"/>
    </source>
</evidence>
<dbReference type="GO" id="GO:0016757">
    <property type="term" value="F:glycosyltransferase activity"/>
    <property type="evidence" value="ECO:0007669"/>
    <property type="project" value="InterPro"/>
</dbReference>
<sequence length="405" mass="46456">MYLKFNLPGIQSLPAPINKLFAQVKRVVVAIYIDPDFFPPTINAILNLAEHSEEVVVISRNNSLGNYPYPSNVRLKKTGKQVSVRDSEKQPAWLKLLYFFQFTVSLLREAKHTNTSLVLLYDPFALFSFFMIRGIRRKRKVWYHNHDMPDKYMQRKYSLGYMASKYEAKAMKHIDFFSLPSKERLQYYKAVDAAIPVFVLPNYPSLKVYNQPVKNTTENSKIKIIYQGFIGKGHALEECIELLQEKIQGYELNLVLKGSVTPGYKLALNTLAEKYNVANKLIWKDIGPYYELPALTASCDIGIGINMNNDIVSQAQGTASNKIYEYAASGLPVILYNSSQFTQYLEKYDWAFFTDGSVKSLKENIEAIVKDVPSLRESAQLNFRQSLNFEKYFMPVLNIVSRSIT</sequence>
<accession>A0A5J5IBM6</accession>
<gene>
    <name evidence="2" type="ORF">FW778_21560</name>
</gene>
<dbReference type="Gene3D" id="3.40.50.2000">
    <property type="entry name" value="Glycogen Phosphorylase B"/>
    <property type="match status" value="2"/>
</dbReference>
<dbReference type="SUPFAM" id="SSF53756">
    <property type="entry name" value="UDP-Glycosyltransferase/glycogen phosphorylase"/>
    <property type="match status" value="1"/>
</dbReference>